<dbReference type="OrthoDB" id="838246at2"/>
<gene>
    <name evidence="1" type="ORF">EFA69_03255</name>
</gene>
<evidence type="ECO:0000313" key="2">
    <source>
        <dbReference type="Proteomes" id="UP000271010"/>
    </source>
</evidence>
<organism evidence="1 2">
    <name type="scientific">Rufibacter immobilis</name>
    <dbReference type="NCBI Taxonomy" id="1348778"/>
    <lineage>
        <taxon>Bacteria</taxon>
        <taxon>Pseudomonadati</taxon>
        <taxon>Bacteroidota</taxon>
        <taxon>Cytophagia</taxon>
        <taxon>Cytophagales</taxon>
        <taxon>Hymenobacteraceae</taxon>
        <taxon>Rufibacter</taxon>
    </lineage>
</organism>
<dbReference type="EMBL" id="RJJE01000002">
    <property type="protein sequence ID" value="RNI32354.1"/>
    <property type="molecule type" value="Genomic_DNA"/>
</dbReference>
<keyword evidence="2" id="KW-1185">Reference proteome</keyword>
<dbReference type="SUPFAM" id="SSF55961">
    <property type="entry name" value="Bet v1-like"/>
    <property type="match status" value="1"/>
</dbReference>
<dbReference type="Proteomes" id="UP000271010">
    <property type="component" value="Unassembled WGS sequence"/>
</dbReference>
<evidence type="ECO:0000313" key="1">
    <source>
        <dbReference type="EMBL" id="RNI32354.1"/>
    </source>
</evidence>
<dbReference type="RefSeq" id="WP_123131654.1">
    <property type="nucleotide sequence ID" value="NZ_RJJE01000002.1"/>
</dbReference>
<proteinExistence type="predicted"/>
<sequence>MKLHLQTPVAQPYQTVLEGFTVDLFRALSPPFPRLKILRFEGSFPGDRVEVELQAGFIRRRWTSLITEREITAQEAWFTDEGQELPFPLTYWRHRHLISRSGDHSIIQEQIEYRTPSRLLDLLLYPIMYVMFAVRGPVYQRFFGKVR</sequence>
<evidence type="ECO:0008006" key="3">
    <source>
        <dbReference type="Google" id="ProtNLM"/>
    </source>
</evidence>
<name>A0A3M9N3I3_9BACT</name>
<comment type="caution">
    <text evidence="1">The sequence shown here is derived from an EMBL/GenBank/DDBJ whole genome shotgun (WGS) entry which is preliminary data.</text>
</comment>
<protein>
    <recommendedName>
        <fullName evidence="3">Ligand-binding SRPBCC domain-containing protein</fullName>
    </recommendedName>
</protein>
<dbReference type="AlphaFoldDB" id="A0A3M9N3I3"/>
<dbReference type="InterPro" id="IPR023393">
    <property type="entry name" value="START-like_dom_sf"/>
</dbReference>
<reference evidence="1 2" key="1">
    <citation type="submission" date="2018-11" db="EMBL/GenBank/DDBJ databases">
        <title>Rufibacter latericius sp. nov., isolated from water in Baiyang Lake.</title>
        <authorList>
            <person name="Yang Y."/>
        </authorList>
    </citation>
    <scope>NUCLEOTIDE SEQUENCE [LARGE SCALE GENOMIC DNA]</scope>
    <source>
        <strain evidence="1 2">MCC P1</strain>
    </source>
</reference>
<dbReference type="Gene3D" id="3.30.530.20">
    <property type="match status" value="1"/>
</dbReference>
<accession>A0A3M9N3I3</accession>